<organism evidence="1 2">
    <name type="scientific">Nocardia testacea</name>
    <dbReference type="NCBI Taxonomy" id="248551"/>
    <lineage>
        <taxon>Bacteria</taxon>
        <taxon>Bacillati</taxon>
        <taxon>Actinomycetota</taxon>
        <taxon>Actinomycetes</taxon>
        <taxon>Mycobacteriales</taxon>
        <taxon>Nocardiaceae</taxon>
        <taxon>Nocardia</taxon>
    </lineage>
</organism>
<sequence length="82" mass="8570">MAGTGRKVIVDHKGFEVTIPIMAGPANAVFASITEVDANGTPFMGLAGMTIDNVVPLQGSVVVRGSIGWETNIRARIDVYAP</sequence>
<dbReference type="Proteomes" id="UP001611494">
    <property type="component" value="Unassembled WGS sequence"/>
</dbReference>
<reference evidence="1 2" key="1">
    <citation type="submission" date="2024-10" db="EMBL/GenBank/DDBJ databases">
        <title>The Natural Products Discovery Center: Release of the First 8490 Sequenced Strains for Exploring Actinobacteria Biosynthetic Diversity.</title>
        <authorList>
            <person name="Kalkreuter E."/>
            <person name="Kautsar S.A."/>
            <person name="Yang D."/>
            <person name="Bader C.D."/>
            <person name="Teijaro C.N."/>
            <person name="Fluegel L."/>
            <person name="Davis C.M."/>
            <person name="Simpson J.R."/>
            <person name="Lauterbach L."/>
            <person name="Steele A.D."/>
            <person name="Gui C."/>
            <person name="Meng S."/>
            <person name="Li G."/>
            <person name="Viehrig K."/>
            <person name="Ye F."/>
            <person name="Su P."/>
            <person name="Kiefer A.F."/>
            <person name="Nichols A."/>
            <person name="Cepeda A.J."/>
            <person name="Yan W."/>
            <person name="Fan B."/>
            <person name="Jiang Y."/>
            <person name="Adhikari A."/>
            <person name="Zheng C.-J."/>
            <person name="Schuster L."/>
            <person name="Cowan T.M."/>
            <person name="Smanski M.J."/>
            <person name="Chevrette M.G."/>
            <person name="De Carvalho L.P.S."/>
            <person name="Shen B."/>
        </authorList>
    </citation>
    <scope>NUCLEOTIDE SEQUENCE [LARGE SCALE GENOMIC DNA]</scope>
    <source>
        <strain evidence="1 2">NPDC019377</strain>
    </source>
</reference>
<dbReference type="RefSeq" id="WP_397059118.1">
    <property type="nucleotide sequence ID" value="NZ_JBIRYL010000001.1"/>
</dbReference>
<accession>A0ABW7VQ58</accession>
<evidence type="ECO:0000313" key="2">
    <source>
        <dbReference type="Proteomes" id="UP001611494"/>
    </source>
</evidence>
<proteinExistence type="predicted"/>
<evidence type="ECO:0008006" key="3">
    <source>
        <dbReference type="Google" id="ProtNLM"/>
    </source>
</evidence>
<keyword evidence="2" id="KW-1185">Reference proteome</keyword>
<name>A0ABW7VQ58_9NOCA</name>
<evidence type="ECO:0000313" key="1">
    <source>
        <dbReference type="EMBL" id="MFI2228734.1"/>
    </source>
</evidence>
<protein>
    <recommendedName>
        <fullName evidence="3">DUF5666 domain-containing protein</fullName>
    </recommendedName>
</protein>
<gene>
    <name evidence="1" type="ORF">ACH49Z_02660</name>
</gene>
<comment type="caution">
    <text evidence="1">The sequence shown here is derived from an EMBL/GenBank/DDBJ whole genome shotgun (WGS) entry which is preliminary data.</text>
</comment>
<dbReference type="EMBL" id="JBIRYL010000001">
    <property type="protein sequence ID" value="MFI2228734.1"/>
    <property type="molecule type" value="Genomic_DNA"/>
</dbReference>